<evidence type="ECO:0000256" key="7">
    <source>
        <dbReference type="ARBA" id="ARBA00023137"/>
    </source>
</evidence>
<dbReference type="EC" id="2.7.10.2" evidence="2"/>
<evidence type="ECO:0000259" key="10">
    <source>
        <dbReference type="Pfam" id="PF13614"/>
    </source>
</evidence>
<keyword evidence="6" id="KW-0067">ATP-binding</keyword>
<feature type="region of interest" description="Disordered" evidence="9">
    <location>
        <begin position="12"/>
        <end position="61"/>
    </location>
</feature>
<evidence type="ECO:0000256" key="5">
    <source>
        <dbReference type="ARBA" id="ARBA00022777"/>
    </source>
</evidence>
<comment type="catalytic activity">
    <reaction evidence="8">
        <text>L-tyrosyl-[protein] + ATP = O-phospho-L-tyrosyl-[protein] + ADP + H(+)</text>
        <dbReference type="Rhea" id="RHEA:10596"/>
        <dbReference type="Rhea" id="RHEA-COMP:10136"/>
        <dbReference type="Rhea" id="RHEA-COMP:20101"/>
        <dbReference type="ChEBI" id="CHEBI:15378"/>
        <dbReference type="ChEBI" id="CHEBI:30616"/>
        <dbReference type="ChEBI" id="CHEBI:46858"/>
        <dbReference type="ChEBI" id="CHEBI:61978"/>
        <dbReference type="ChEBI" id="CHEBI:456216"/>
        <dbReference type="EC" id="2.7.10.2"/>
    </reaction>
</comment>
<comment type="similarity">
    <text evidence="1">Belongs to the CpsD/CapB family.</text>
</comment>
<evidence type="ECO:0000256" key="3">
    <source>
        <dbReference type="ARBA" id="ARBA00022679"/>
    </source>
</evidence>
<keyword evidence="7" id="KW-0829">Tyrosine-protein kinase</keyword>
<keyword evidence="4" id="KW-0547">Nucleotide-binding</keyword>
<dbReference type="InterPro" id="IPR025669">
    <property type="entry name" value="AAA_dom"/>
</dbReference>
<proteinExistence type="inferred from homology"/>
<evidence type="ECO:0000313" key="12">
    <source>
        <dbReference type="Proteomes" id="UP001482231"/>
    </source>
</evidence>
<dbReference type="Gene3D" id="3.40.50.300">
    <property type="entry name" value="P-loop containing nucleotide triphosphate hydrolases"/>
    <property type="match status" value="1"/>
</dbReference>
<reference evidence="11 12" key="1">
    <citation type="submission" date="2024-02" db="EMBL/GenBank/DDBJ databases">
        <title>New thermophilic sulfur-oxidizing bacteria from a hot springs of the Uzon caldera (Kamchatka, Russia).</title>
        <authorList>
            <person name="Dukat A.M."/>
            <person name="Elcheninov A.G."/>
            <person name="Frolov E.N."/>
        </authorList>
    </citation>
    <scope>NUCLEOTIDE SEQUENCE [LARGE SCALE GENOMIC DNA]</scope>
    <source>
        <strain evidence="11 12">AK1</strain>
    </source>
</reference>
<dbReference type="InterPro" id="IPR027417">
    <property type="entry name" value="P-loop_NTPase"/>
</dbReference>
<dbReference type="RefSeq" id="WP_347307827.1">
    <property type="nucleotide sequence ID" value="NZ_JBAJEX010000003.1"/>
</dbReference>
<evidence type="ECO:0000313" key="11">
    <source>
        <dbReference type="EMBL" id="MEO1766720.1"/>
    </source>
</evidence>
<evidence type="ECO:0000256" key="6">
    <source>
        <dbReference type="ARBA" id="ARBA00022840"/>
    </source>
</evidence>
<evidence type="ECO:0000256" key="8">
    <source>
        <dbReference type="ARBA" id="ARBA00051245"/>
    </source>
</evidence>
<protein>
    <recommendedName>
        <fullName evidence="2">non-specific protein-tyrosine kinase</fullName>
        <ecNumber evidence="2">2.7.10.2</ecNumber>
    </recommendedName>
</protein>
<evidence type="ECO:0000256" key="2">
    <source>
        <dbReference type="ARBA" id="ARBA00011903"/>
    </source>
</evidence>
<dbReference type="EMBL" id="JBAJEX010000003">
    <property type="protein sequence ID" value="MEO1766720.1"/>
    <property type="molecule type" value="Genomic_DNA"/>
</dbReference>
<evidence type="ECO:0000256" key="9">
    <source>
        <dbReference type="SAM" id="MobiDB-lite"/>
    </source>
</evidence>
<gene>
    <name evidence="11" type="ORF">V6E02_05790</name>
</gene>
<dbReference type="InterPro" id="IPR005702">
    <property type="entry name" value="Wzc-like_C"/>
</dbReference>
<dbReference type="SUPFAM" id="SSF52540">
    <property type="entry name" value="P-loop containing nucleoside triphosphate hydrolases"/>
    <property type="match status" value="1"/>
</dbReference>
<keyword evidence="3" id="KW-0808">Transferase</keyword>
<dbReference type="CDD" id="cd05387">
    <property type="entry name" value="BY-kinase"/>
    <property type="match status" value="1"/>
</dbReference>
<accession>A0ABV0EDI4</accession>
<sequence>MSLIEKAVNKLAGETAPAASQEDDSQHTAAPAAKRDLIAQAMAKQTSSGTPGREPARSAAPVTAQSVMVNLARLKSAGFVTPDAERTEIAEEFRLIKRPLLINATGQGGEAVPRGNMILVTSSLPGEGKTFCAINLAISIAMEMDRTVLLVDADVAKPKLMQYLGVPGEKDGLLDVLRSDGLALPDVLLKTNIEKLTLLPAGKPYKHATELLASEAMNRLVDDMANRYSDRIVIFDSPPLLATSEASVLASHMGQIVMVVEADHTPQSALREALELIEDSGAAISLLLNKTTGPQSAGGYYGYGYGYGKYGT</sequence>
<organism evidence="11 12">
    <name type="scientific">Thiobacter aerophilum</name>
    <dbReference type="NCBI Taxonomy" id="3121275"/>
    <lineage>
        <taxon>Bacteria</taxon>
        <taxon>Pseudomonadati</taxon>
        <taxon>Pseudomonadota</taxon>
        <taxon>Betaproteobacteria</taxon>
        <taxon>Burkholderiales</taxon>
        <taxon>Thiobacteraceae</taxon>
        <taxon>Thiobacter</taxon>
    </lineage>
</organism>
<dbReference type="Pfam" id="PF13614">
    <property type="entry name" value="AAA_31"/>
    <property type="match status" value="1"/>
</dbReference>
<dbReference type="InterPro" id="IPR050445">
    <property type="entry name" value="Bact_polysacc_biosynth/exp"/>
</dbReference>
<keyword evidence="12" id="KW-1185">Reference proteome</keyword>
<dbReference type="NCBIfam" id="TIGR03018">
    <property type="entry name" value="pepcterm_TyrKin"/>
    <property type="match status" value="1"/>
</dbReference>
<comment type="caution">
    <text evidence="11">The sequence shown here is derived from an EMBL/GenBank/DDBJ whole genome shotgun (WGS) entry which is preliminary data.</text>
</comment>
<feature type="domain" description="AAA" evidence="10">
    <location>
        <begin position="118"/>
        <end position="263"/>
    </location>
</feature>
<evidence type="ECO:0000256" key="4">
    <source>
        <dbReference type="ARBA" id="ARBA00022741"/>
    </source>
</evidence>
<keyword evidence="5" id="KW-0418">Kinase</keyword>
<dbReference type="PANTHER" id="PTHR32309:SF13">
    <property type="entry name" value="FERRIC ENTEROBACTIN TRANSPORT PROTEIN FEPE"/>
    <property type="match status" value="1"/>
</dbReference>
<dbReference type="PANTHER" id="PTHR32309">
    <property type="entry name" value="TYROSINE-PROTEIN KINASE"/>
    <property type="match status" value="1"/>
</dbReference>
<name>A0ABV0EDI4_9BURK</name>
<evidence type="ECO:0000256" key="1">
    <source>
        <dbReference type="ARBA" id="ARBA00007316"/>
    </source>
</evidence>
<dbReference type="Proteomes" id="UP001482231">
    <property type="component" value="Unassembled WGS sequence"/>
</dbReference>